<dbReference type="PANTHER" id="PTHR43004:SF19">
    <property type="entry name" value="BINDING MONOOXYGENASE, PUTATIVE (JCVI)-RELATED"/>
    <property type="match status" value="1"/>
</dbReference>
<dbReference type="PANTHER" id="PTHR43004">
    <property type="entry name" value="TRK SYSTEM POTASSIUM UPTAKE PROTEIN"/>
    <property type="match status" value="1"/>
</dbReference>
<keyword evidence="4" id="KW-0560">Oxidoreductase</keyword>
<proteinExistence type="predicted"/>
<dbReference type="EMBL" id="CDHN01000008">
    <property type="protein sequence ID" value="CEJ94903.1"/>
    <property type="molecule type" value="Genomic_DNA"/>
</dbReference>
<dbReference type="Pfam" id="PF01494">
    <property type="entry name" value="FAD_binding_3"/>
    <property type="match status" value="1"/>
</dbReference>
<evidence type="ECO:0000313" key="7">
    <source>
        <dbReference type="Proteomes" id="UP000039046"/>
    </source>
</evidence>
<dbReference type="OrthoDB" id="1716816at2759"/>
<evidence type="ECO:0000256" key="4">
    <source>
        <dbReference type="ARBA" id="ARBA00023002"/>
    </source>
</evidence>
<dbReference type="InterPro" id="IPR036188">
    <property type="entry name" value="FAD/NAD-bd_sf"/>
</dbReference>
<evidence type="ECO:0000313" key="6">
    <source>
        <dbReference type="EMBL" id="CEJ94903.1"/>
    </source>
</evidence>
<evidence type="ECO:0000256" key="2">
    <source>
        <dbReference type="ARBA" id="ARBA00022630"/>
    </source>
</evidence>
<dbReference type="Gene3D" id="3.30.70.2450">
    <property type="match status" value="1"/>
</dbReference>
<accession>A0A0A1TS35</accession>
<dbReference type="InterPro" id="IPR050641">
    <property type="entry name" value="RIFMO-like"/>
</dbReference>
<keyword evidence="2" id="KW-0285">Flavoprotein</keyword>
<evidence type="ECO:0000256" key="1">
    <source>
        <dbReference type="ARBA" id="ARBA00001974"/>
    </source>
</evidence>
<dbReference type="AlphaFoldDB" id="A0A0A1TS35"/>
<protein>
    <recommendedName>
        <fullName evidence="5">FAD-binding domain-containing protein</fullName>
    </recommendedName>
</protein>
<dbReference type="Gene3D" id="3.50.50.60">
    <property type="entry name" value="FAD/NAD(P)-binding domain"/>
    <property type="match status" value="1"/>
</dbReference>
<dbReference type="PRINTS" id="PR00420">
    <property type="entry name" value="RNGMNOXGNASE"/>
</dbReference>
<dbReference type="HOGENOM" id="CLU_009665_20_3_1"/>
<sequence length="509" mass="56663">MSSTDVIIVGAGPTGLALAIWLTKQHVKVRIIDKASQGAISTRALAVQSRILELYSQIGLGHTVVDRGLPMTRINGWIKGRHSFHVPVANAAVGMTEFPFVTIMPQHEHEALLRDTLSDLGVEVEMDTELVTFEDNVDAATVTATIKRNGVSEIVTSKFIAGCDGSHSIVRKDLGIDFPGGVYDQMFYVADIEGYGPAINGELNVCLDNSDFLAVFPLAGTGRARIIGTIRQSSMTTEARSRKLTFDDVGHKAIDQMKLQISKVNWFSPHNVHHRVANHFRKGRAFLVGDAAHVHSPAGGQGMNTGIGDAINLAWKLAAVIQGKAQDGLLDTYEEERRAFALRLVATTDRIFSGATAEGWFREFIRTRILPWILPILFSFQCVQRFQFRTVSQISLNYRGMSLSRGRVDKVQAGERLPWVLVDGQSNYEPLKKIQWQVHVYGEPNSDLRAWCADQDLPLVVFQWRSEYRSAGLTRDAAYLLRPDTYVAFAGESTPEHLRKYFDEQLIRP</sequence>
<keyword evidence="7" id="KW-1185">Reference proteome</keyword>
<organism evidence="6 7">
    <name type="scientific">[Torrubiella] hemipterigena</name>
    <dbReference type="NCBI Taxonomy" id="1531966"/>
    <lineage>
        <taxon>Eukaryota</taxon>
        <taxon>Fungi</taxon>
        <taxon>Dikarya</taxon>
        <taxon>Ascomycota</taxon>
        <taxon>Pezizomycotina</taxon>
        <taxon>Sordariomycetes</taxon>
        <taxon>Hypocreomycetidae</taxon>
        <taxon>Hypocreales</taxon>
        <taxon>Clavicipitaceae</taxon>
        <taxon>Clavicipitaceae incertae sedis</taxon>
        <taxon>'Torrubiella' clade</taxon>
    </lineage>
</organism>
<feature type="domain" description="FAD-binding" evidence="5">
    <location>
        <begin position="4"/>
        <end position="346"/>
    </location>
</feature>
<gene>
    <name evidence="6" type="ORF">VHEMI10410</name>
</gene>
<evidence type="ECO:0000256" key="3">
    <source>
        <dbReference type="ARBA" id="ARBA00022827"/>
    </source>
</evidence>
<dbReference type="STRING" id="1531966.A0A0A1TS35"/>
<dbReference type="Proteomes" id="UP000039046">
    <property type="component" value="Unassembled WGS sequence"/>
</dbReference>
<reference evidence="6 7" key="1">
    <citation type="journal article" date="2015" name="Genome Announc.">
        <title>Draft Genome Sequence and Gene Annotation of the Entomopathogenic Fungus Verticillium hemipterigenum.</title>
        <authorList>
            <person name="Horn F."/>
            <person name="Habel A."/>
            <person name="Scharf D.H."/>
            <person name="Dworschak J."/>
            <person name="Brakhage A.A."/>
            <person name="Guthke R."/>
            <person name="Hertweck C."/>
            <person name="Linde J."/>
        </authorList>
    </citation>
    <scope>NUCLEOTIDE SEQUENCE [LARGE SCALE GENOMIC DNA]</scope>
</reference>
<dbReference type="SUPFAM" id="SSF51905">
    <property type="entry name" value="FAD/NAD(P)-binding domain"/>
    <property type="match status" value="1"/>
</dbReference>
<name>A0A0A1TS35_9HYPO</name>
<dbReference type="InterPro" id="IPR002938">
    <property type="entry name" value="FAD-bd"/>
</dbReference>
<dbReference type="Gene3D" id="3.40.30.120">
    <property type="match status" value="1"/>
</dbReference>
<dbReference type="GO" id="GO:0016709">
    <property type="term" value="F:oxidoreductase activity, acting on paired donors, with incorporation or reduction of molecular oxygen, NAD(P)H as one donor, and incorporation of one atom of oxygen"/>
    <property type="evidence" value="ECO:0007669"/>
    <property type="project" value="UniProtKB-ARBA"/>
</dbReference>
<evidence type="ECO:0000259" key="5">
    <source>
        <dbReference type="Pfam" id="PF01494"/>
    </source>
</evidence>
<dbReference type="GO" id="GO:0071949">
    <property type="term" value="F:FAD binding"/>
    <property type="evidence" value="ECO:0007669"/>
    <property type="project" value="InterPro"/>
</dbReference>
<comment type="cofactor">
    <cofactor evidence="1">
        <name>FAD</name>
        <dbReference type="ChEBI" id="CHEBI:57692"/>
    </cofactor>
</comment>
<keyword evidence="3" id="KW-0274">FAD</keyword>